<organism evidence="3 4">
    <name type="scientific">Ascaris lumbricoides</name>
    <name type="common">Giant roundworm</name>
    <dbReference type="NCBI Taxonomy" id="6252"/>
    <lineage>
        <taxon>Eukaryota</taxon>
        <taxon>Metazoa</taxon>
        <taxon>Ecdysozoa</taxon>
        <taxon>Nematoda</taxon>
        <taxon>Chromadorea</taxon>
        <taxon>Rhabditida</taxon>
        <taxon>Spirurina</taxon>
        <taxon>Ascaridomorpha</taxon>
        <taxon>Ascaridoidea</taxon>
        <taxon>Ascarididae</taxon>
        <taxon>Ascaris</taxon>
    </lineage>
</organism>
<sequence>MIAARQISRPIADAVIRYGRTHPLFRNRMLIPLGRGLAHLTTRLRMKNLGLGKPASLAPVSEETALEQASDFVQQLVLFSYSVGVFAGYYFYTKYTTPETVKADDFDIFRKSGSEVEENGNVITANRPRFKRISSLPVDEAAKVVLSGSEQYVVARRGTSLSIEPLELVLLRAEPFKFRRHPLPNRDSLFLHAANESANHIFGHDYESDD</sequence>
<dbReference type="AlphaFoldDB" id="A0A0M3HNK7"/>
<comment type="similarity">
    <text evidence="1">Belongs to the OPA3 family.</text>
</comment>
<name>A0A0M3HNK7_ASCLU</name>
<dbReference type="PANTHER" id="PTHR12499">
    <property type="entry name" value="OPTIC ATROPHY 3 PROTEIN OPA3"/>
    <property type="match status" value="1"/>
</dbReference>
<accession>A0A0M3HNK7</accession>
<dbReference type="Proteomes" id="UP000036681">
    <property type="component" value="Unplaced"/>
</dbReference>
<evidence type="ECO:0000313" key="3">
    <source>
        <dbReference type="Proteomes" id="UP000036681"/>
    </source>
</evidence>
<evidence type="ECO:0000256" key="2">
    <source>
        <dbReference type="ARBA" id="ARBA00023054"/>
    </source>
</evidence>
<reference evidence="4" key="1">
    <citation type="submission" date="2017-02" db="UniProtKB">
        <authorList>
            <consortium name="WormBaseParasite"/>
        </authorList>
    </citation>
    <scope>IDENTIFICATION</scope>
</reference>
<keyword evidence="3" id="KW-1185">Reference proteome</keyword>
<dbReference type="Pfam" id="PF07047">
    <property type="entry name" value="OPA3"/>
    <property type="match status" value="1"/>
</dbReference>
<evidence type="ECO:0000313" key="4">
    <source>
        <dbReference type="WBParaSite" id="ALUE_0000328101-mRNA-1"/>
    </source>
</evidence>
<protein>
    <submittedName>
        <fullName evidence="4">Uncharacterized protein</fullName>
    </submittedName>
</protein>
<keyword evidence="2" id="KW-0175">Coiled coil</keyword>
<evidence type="ECO:0000256" key="1">
    <source>
        <dbReference type="ARBA" id="ARBA00007584"/>
    </source>
</evidence>
<proteinExistence type="inferred from homology"/>
<dbReference type="WBParaSite" id="ALUE_0000328101-mRNA-1">
    <property type="protein sequence ID" value="ALUE_0000328101-mRNA-1"/>
    <property type="gene ID" value="ALUE_0000328101"/>
</dbReference>
<dbReference type="GO" id="GO:0005739">
    <property type="term" value="C:mitochondrion"/>
    <property type="evidence" value="ECO:0007669"/>
    <property type="project" value="TreeGrafter"/>
</dbReference>
<dbReference type="GO" id="GO:0019216">
    <property type="term" value="P:regulation of lipid metabolic process"/>
    <property type="evidence" value="ECO:0007669"/>
    <property type="project" value="TreeGrafter"/>
</dbReference>
<dbReference type="InterPro" id="IPR010754">
    <property type="entry name" value="OPA3-like"/>
</dbReference>
<dbReference type="PANTHER" id="PTHR12499:SF0">
    <property type="entry name" value="OPTIC ATROPHY 3 PROTEIN"/>
    <property type="match status" value="1"/>
</dbReference>